<dbReference type="EMBL" id="JALJOV010000743">
    <property type="protein sequence ID" value="KAK9861534.1"/>
    <property type="molecule type" value="Genomic_DNA"/>
</dbReference>
<dbReference type="AlphaFoldDB" id="A0AAW1SYF3"/>
<accession>A0AAW1SYF3</accession>
<keyword evidence="4" id="KW-1185">Reference proteome</keyword>
<feature type="transmembrane region" description="Helical" evidence="2">
    <location>
        <begin position="159"/>
        <end position="180"/>
    </location>
</feature>
<dbReference type="Gene3D" id="1.10.3460.10">
    <property type="entry name" value="Chlorophyll a/b binding protein domain"/>
    <property type="match status" value="1"/>
</dbReference>
<keyword evidence="2" id="KW-0472">Membrane</keyword>
<dbReference type="GO" id="GO:0009507">
    <property type="term" value="C:chloroplast"/>
    <property type="evidence" value="ECO:0007669"/>
    <property type="project" value="UniProtKB-SubCell"/>
</dbReference>
<comment type="caution">
    <text evidence="3">The sequence shown here is derived from an EMBL/GenBank/DDBJ whole genome shotgun (WGS) entry which is preliminary data.</text>
</comment>
<evidence type="ECO:0000313" key="3">
    <source>
        <dbReference type="EMBL" id="KAK9861534.1"/>
    </source>
</evidence>
<dbReference type="Proteomes" id="UP001485043">
    <property type="component" value="Unassembled WGS sequence"/>
</dbReference>
<keyword evidence="2" id="KW-0812">Transmembrane</keyword>
<proteinExistence type="predicted"/>
<keyword evidence="2" id="KW-1133">Transmembrane helix</keyword>
<dbReference type="SUPFAM" id="SSF103511">
    <property type="entry name" value="Chlorophyll a-b binding protein"/>
    <property type="match status" value="1"/>
</dbReference>
<reference evidence="3 4" key="1">
    <citation type="journal article" date="2024" name="Nat. Commun.">
        <title>Phylogenomics reveals the evolutionary origins of lichenization in chlorophyte algae.</title>
        <authorList>
            <person name="Puginier C."/>
            <person name="Libourel C."/>
            <person name="Otte J."/>
            <person name="Skaloud P."/>
            <person name="Haon M."/>
            <person name="Grisel S."/>
            <person name="Petersen M."/>
            <person name="Berrin J.G."/>
            <person name="Delaux P.M."/>
            <person name="Dal Grande F."/>
            <person name="Keller J."/>
        </authorList>
    </citation>
    <scope>NUCLEOTIDE SEQUENCE [LARGE SCALE GENOMIC DNA]</scope>
    <source>
        <strain evidence="3 4">SAG 2523</strain>
    </source>
</reference>
<feature type="compositionally biased region" description="Low complexity" evidence="1">
    <location>
        <begin position="74"/>
        <end position="85"/>
    </location>
</feature>
<evidence type="ECO:0000256" key="1">
    <source>
        <dbReference type="SAM" id="MobiDB-lite"/>
    </source>
</evidence>
<feature type="region of interest" description="Disordered" evidence="1">
    <location>
        <begin position="65"/>
        <end position="85"/>
    </location>
</feature>
<sequence length="181" mass="19961">MQPCSSFRQLACDLPVPETHGSKLPGPQELYFATQARSPRRLPAGKTLIRVSRHRSAMEFLTAASQSTRGTGVKRSSTQKSSQSRQTQALGLWAATFSDFRHHAVCRCYSRADSDSSRAYLPDLFIFTVATAVPVFKGVPRKGNSFFSSDAELINGRWAMVGFAGMVISTFYKGSALWFLP</sequence>
<gene>
    <name evidence="3" type="ORF">WJX84_005195</name>
</gene>
<evidence type="ECO:0000313" key="4">
    <source>
        <dbReference type="Proteomes" id="UP001485043"/>
    </source>
</evidence>
<evidence type="ECO:0000256" key="2">
    <source>
        <dbReference type="SAM" id="Phobius"/>
    </source>
</evidence>
<name>A0AAW1SYF3_9CHLO</name>
<protein>
    <submittedName>
        <fullName evidence="3">Uncharacterized protein</fullName>
    </submittedName>
</protein>
<organism evidence="3 4">
    <name type="scientific">Apatococcus fuscideae</name>
    <dbReference type="NCBI Taxonomy" id="2026836"/>
    <lineage>
        <taxon>Eukaryota</taxon>
        <taxon>Viridiplantae</taxon>
        <taxon>Chlorophyta</taxon>
        <taxon>core chlorophytes</taxon>
        <taxon>Trebouxiophyceae</taxon>
        <taxon>Chlorellales</taxon>
        <taxon>Chlorellaceae</taxon>
        <taxon>Apatococcus</taxon>
    </lineage>
</organism>